<evidence type="ECO:0000256" key="3">
    <source>
        <dbReference type="ARBA" id="ARBA00022900"/>
    </source>
</evidence>
<keyword evidence="5" id="KW-1185">Reference proteome</keyword>
<evidence type="ECO:0008006" key="6">
    <source>
        <dbReference type="Google" id="ProtNLM"/>
    </source>
</evidence>
<dbReference type="Proteomes" id="UP000325577">
    <property type="component" value="Linkage Group LG21"/>
</dbReference>
<dbReference type="SUPFAM" id="SSF54654">
    <property type="entry name" value="CI-2 family of serine protease inhibitors"/>
    <property type="match status" value="1"/>
</dbReference>
<dbReference type="GO" id="GO:0009611">
    <property type="term" value="P:response to wounding"/>
    <property type="evidence" value="ECO:0007669"/>
    <property type="project" value="InterPro"/>
</dbReference>
<dbReference type="PANTHER" id="PTHR33091">
    <property type="entry name" value="PROTEIN, PUTATIVE, EXPRESSED-RELATED"/>
    <property type="match status" value="1"/>
</dbReference>
<dbReference type="InterPro" id="IPR000864">
    <property type="entry name" value="Prot_inh_pot1"/>
</dbReference>
<keyword evidence="2" id="KW-0646">Protease inhibitor</keyword>
<dbReference type="PANTHER" id="PTHR33091:SF73">
    <property type="entry name" value="INHIBITOR OF TRYPSIN AND HAGEMAN FACTOR-LIKE"/>
    <property type="match status" value="1"/>
</dbReference>
<sequence length="71" mass="7600">MSSICGKGKSSWPELVGAKGETAAKTIEKENHKVNAQIVLDGSSGTFDFRCDRVRVIVDKKGIVLQVPVIG</sequence>
<dbReference type="PRINTS" id="PR00292">
    <property type="entry name" value="POTATOINHBTR"/>
</dbReference>
<protein>
    <recommendedName>
        <fullName evidence="6">Proteinase inhibitor I13</fullName>
    </recommendedName>
</protein>
<dbReference type="PROSITE" id="PS00285">
    <property type="entry name" value="POTATO_INHIBITOR"/>
    <property type="match status" value="1"/>
</dbReference>
<dbReference type="AlphaFoldDB" id="A0A5J5A9K0"/>
<evidence type="ECO:0000313" key="4">
    <source>
        <dbReference type="EMBL" id="KAA8527725.1"/>
    </source>
</evidence>
<proteinExistence type="inferred from homology"/>
<name>A0A5J5A9K0_9ASTE</name>
<dbReference type="InterPro" id="IPR036354">
    <property type="entry name" value="Prot_inh_pot1_sf"/>
</dbReference>
<dbReference type="Gene3D" id="3.30.10.10">
    <property type="entry name" value="Trypsin Inhibitor V, subunit A"/>
    <property type="match status" value="1"/>
</dbReference>
<dbReference type="Pfam" id="PF00280">
    <property type="entry name" value="potato_inhibit"/>
    <property type="match status" value="1"/>
</dbReference>
<comment type="similarity">
    <text evidence="1">Belongs to the protease inhibitor I13 (potato type I serine protease inhibitor) family.</text>
</comment>
<evidence type="ECO:0000256" key="2">
    <source>
        <dbReference type="ARBA" id="ARBA00022690"/>
    </source>
</evidence>
<gene>
    <name evidence="4" type="ORF">F0562_035406</name>
</gene>
<keyword evidence="3" id="KW-0722">Serine protease inhibitor</keyword>
<evidence type="ECO:0000313" key="5">
    <source>
        <dbReference type="Proteomes" id="UP000325577"/>
    </source>
</evidence>
<dbReference type="OrthoDB" id="10013825at2759"/>
<organism evidence="4 5">
    <name type="scientific">Nyssa sinensis</name>
    <dbReference type="NCBI Taxonomy" id="561372"/>
    <lineage>
        <taxon>Eukaryota</taxon>
        <taxon>Viridiplantae</taxon>
        <taxon>Streptophyta</taxon>
        <taxon>Embryophyta</taxon>
        <taxon>Tracheophyta</taxon>
        <taxon>Spermatophyta</taxon>
        <taxon>Magnoliopsida</taxon>
        <taxon>eudicotyledons</taxon>
        <taxon>Gunneridae</taxon>
        <taxon>Pentapetalae</taxon>
        <taxon>asterids</taxon>
        <taxon>Cornales</taxon>
        <taxon>Nyssaceae</taxon>
        <taxon>Nyssa</taxon>
    </lineage>
</organism>
<dbReference type="GO" id="GO:0004867">
    <property type="term" value="F:serine-type endopeptidase inhibitor activity"/>
    <property type="evidence" value="ECO:0007669"/>
    <property type="project" value="UniProtKB-KW"/>
</dbReference>
<evidence type="ECO:0000256" key="1">
    <source>
        <dbReference type="ARBA" id="ARBA00008210"/>
    </source>
</evidence>
<accession>A0A5J5A9K0</accession>
<reference evidence="4 5" key="1">
    <citation type="submission" date="2019-09" db="EMBL/GenBank/DDBJ databases">
        <title>A chromosome-level genome assembly of the Chinese tupelo Nyssa sinensis.</title>
        <authorList>
            <person name="Yang X."/>
            <person name="Kang M."/>
            <person name="Yang Y."/>
            <person name="Xiong H."/>
            <person name="Wang M."/>
            <person name="Zhang Z."/>
            <person name="Wang Z."/>
            <person name="Wu H."/>
            <person name="Ma T."/>
            <person name="Liu J."/>
            <person name="Xi Z."/>
        </authorList>
    </citation>
    <scope>NUCLEOTIDE SEQUENCE [LARGE SCALE GENOMIC DNA]</scope>
    <source>
        <strain evidence="4">J267</strain>
        <tissue evidence="4">Leaf</tissue>
    </source>
</reference>
<dbReference type="EMBL" id="CM018045">
    <property type="protein sequence ID" value="KAA8527725.1"/>
    <property type="molecule type" value="Genomic_DNA"/>
</dbReference>